<gene>
    <name evidence="8" type="primary">WRAP53</name>
</gene>
<dbReference type="InterPro" id="IPR036322">
    <property type="entry name" value="WD40_repeat_dom_sf"/>
</dbReference>
<dbReference type="PANTHER" id="PTHR13211:SF0">
    <property type="entry name" value="TELOMERASE CAJAL BODY PROTEIN 1"/>
    <property type="match status" value="1"/>
</dbReference>
<dbReference type="Ensembl" id="ENSOANT00000070315.1">
    <property type="protein sequence ID" value="ENSOANP00000049284.1"/>
    <property type="gene ID" value="ENSOANG00000008865.2"/>
</dbReference>
<dbReference type="GO" id="GO:0032212">
    <property type="term" value="P:positive regulation of telomere maintenance via telomerase"/>
    <property type="evidence" value="ECO:0007669"/>
    <property type="project" value="Ensembl"/>
</dbReference>
<organism evidence="8 9">
    <name type="scientific">Ornithorhynchus anatinus</name>
    <name type="common">Duckbill platypus</name>
    <dbReference type="NCBI Taxonomy" id="9258"/>
    <lineage>
        <taxon>Eukaryota</taxon>
        <taxon>Metazoa</taxon>
        <taxon>Chordata</taxon>
        <taxon>Craniata</taxon>
        <taxon>Vertebrata</taxon>
        <taxon>Euteleostomi</taxon>
        <taxon>Mammalia</taxon>
        <taxon>Monotremata</taxon>
        <taxon>Ornithorhynchidae</taxon>
        <taxon>Ornithorhynchus</taxon>
    </lineage>
</organism>
<dbReference type="GO" id="GO:0140691">
    <property type="term" value="F:RNA folding chaperone"/>
    <property type="evidence" value="ECO:0007669"/>
    <property type="project" value="Ensembl"/>
</dbReference>
<dbReference type="GO" id="GO:0042802">
    <property type="term" value="F:identical protein binding"/>
    <property type="evidence" value="ECO:0007669"/>
    <property type="project" value="Ensembl"/>
</dbReference>
<reference evidence="8 9" key="1">
    <citation type="journal article" date="2008" name="Nature">
        <title>Genome analysis of the platypus reveals unique signatures of evolution.</title>
        <authorList>
            <person name="Warren W.C."/>
            <person name="Hillier L.W."/>
            <person name="Marshall Graves J.A."/>
            <person name="Birney E."/>
            <person name="Ponting C.P."/>
            <person name="Grutzner F."/>
            <person name="Belov K."/>
            <person name="Miller W."/>
            <person name="Clarke L."/>
            <person name="Chinwalla A.T."/>
            <person name="Yang S.P."/>
            <person name="Heger A."/>
            <person name="Locke D.P."/>
            <person name="Miethke P."/>
            <person name="Waters P.D."/>
            <person name="Veyrunes F."/>
            <person name="Fulton L."/>
            <person name="Fulton B."/>
            <person name="Graves T."/>
            <person name="Wallis J."/>
            <person name="Puente X.S."/>
            <person name="Lopez-Otin C."/>
            <person name="Ordonez G.R."/>
            <person name="Eichler E.E."/>
            <person name="Chen L."/>
            <person name="Cheng Z."/>
            <person name="Deakin J.E."/>
            <person name="Alsop A."/>
            <person name="Thompson K."/>
            <person name="Kirby P."/>
            <person name="Papenfuss A.T."/>
            <person name="Wakefield M.J."/>
            <person name="Olender T."/>
            <person name="Lancet D."/>
            <person name="Huttley G.A."/>
            <person name="Smit A.F."/>
            <person name="Pask A."/>
            <person name="Temple-Smith P."/>
            <person name="Batzer M.A."/>
            <person name="Walker J.A."/>
            <person name="Konkel M.K."/>
            <person name="Harris R.S."/>
            <person name="Whittington C.M."/>
            <person name="Wong E.S."/>
            <person name="Gemmell N.J."/>
            <person name="Buschiazzo E."/>
            <person name="Vargas Jentzsch I.M."/>
            <person name="Merkel A."/>
            <person name="Schmitz J."/>
            <person name="Zemann A."/>
            <person name="Churakov G."/>
            <person name="Kriegs J.O."/>
            <person name="Brosius J."/>
            <person name="Murchison E.P."/>
            <person name="Sachidanandam R."/>
            <person name="Smith C."/>
            <person name="Hannon G.J."/>
            <person name="Tsend-Ayush E."/>
            <person name="McMillan D."/>
            <person name="Attenborough R."/>
            <person name="Rens W."/>
            <person name="Ferguson-Smith M."/>
            <person name="Lefevre C.M."/>
            <person name="Sharp J.A."/>
            <person name="Nicholas K.R."/>
            <person name="Ray D.A."/>
            <person name="Kube M."/>
            <person name="Reinhardt R."/>
            <person name="Pringle T.H."/>
            <person name="Taylor J."/>
            <person name="Jones R.C."/>
            <person name="Nixon B."/>
            <person name="Dacheux J.L."/>
            <person name="Niwa H."/>
            <person name="Sekita Y."/>
            <person name="Huang X."/>
            <person name="Stark A."/>
            <person name="Kheradpour P."/>
            <person name="Kellis M."/>
            <person name="Flicek P."/>
            <person name="Chen Y."/>
            <person name="Webber C."/>
            <person name="Hardison R."/>
            <person name="Nelson J."/>
            <person name="Hallsworth-Pepin K."/>
            <person name="Delehaunty K."/>
            <person name="Markovic C."/>
            <person name="Minx P."/>
            <person name="Feng Y."/>
            <person name="Kremitzki C."/>
            <person name="Mitreva M."/>
            <person name="Glasscock J."/>
            <person name="Wylie T."/>
            <person name="Wohldmann P."/>
            <person name="Thiru P."/>
            <person name="Nhan M.N."/>
            <person name="Pohl C.S."/>
            <person name="Smith S.M."/>
            <person name="Hou S."/>
            <person name="Nefedov M."/>
            <person name="de Jong P.J."/>
            <person name="Renfree M.B."/>
            <person name="Mardis E.R."/>
            <person name="Wilson R.K."/>
        </authorList>
    </citation>
    <scope>NUCLEOTIDE SEQUENCE [LARGE SCALE GENOMIC DNA]</scope>
    <source>
        <strain evidence="8 9">Glennie</strain>
    </source>
</reference>
<dbReference type="InterPro" id="IPR015943">
    <property type="entry name" value="WD40/YVTN_repeat-like_dom_sf"/>
</dbReference>
<dbReference type="GO" id="GO:0140597">
    <property type="term" value="F:protein carrier chaperone"/>
    <property type="evidence" value="ECO:0007669"/>
    <property type="project" value="Ensembl"/>
</dbReference>
<name>A0A6I8P931_ORNAN</name>
<reference evidence="8" key="2">
    <citation type="submission" date="2025-08" db="UniProtKB">
        <authorList>
            <consortium name="Ensembl"/>
        </authorList>
    </citation>
    <scope>IDENTIFICATION</scope>
    <source>
        <strain evidence="8">Glennie</strain>
    </source>
</reference>
<dbReference type="KEGG" id="oaa:100089546"/>
<dbReference type="GO" id="GO:0030576">
    <property type="term" value="P:Cajal body organization"/>
    <property type="evidence" value="ECO:0000318"/>
    <property type="project" value="GO_Central"/>
</dbReference>
<dbReference type="InterPro" id="IPR051150">
    <property type="entry name" value="SWT21/TCAB1_mRNA_Telomere"/>
</dbReference>
<reference evidence="8" key="3">
    <citation type="submission" date="2025-09" db="UniProtKB">
        <authorList>
            <consortium name="Ensembl"/>
        </authorList>
    </citation>
    <scope>IDENTIFICATION</scope>
    <source>
        <strain evidence="8">Glennie</strain>
    </source>
</reference>
<evidence type="ECO:0000256" key="7">
    <source>
        <dbReference type="SAM" id="MobiDB-lite"/>
    </source>
</evidence>
<dbReference type="SUPFAM" id="SSF50978">
    <property type="entry name" value="WD40 repeat-like"/>
    <property type="match status" value="1"/>
</dbReference>
<dbReference type="GO" id="GO:0090671">
    <property type="term" value="P:telomerase RNA localization to Cajal body"/>
    <property type="evidence" value="ECO:0007669"/>
    <property type="project" value="Ensembl"/>
</dbReference>
<evidence type="ECO:0000256" key="5">
    <source>
        <dbReference type="ARBA" id="ARBA00046543"/>
    </source>
</evidence>
<comment type="subcellular location">
    <subcellularLocation>
        <location evidence="1">Nucleus</location>
        <location evidence="1">Cajal body</location>
    </subcellularLocation>
</comment>
<dbReference type="GO" id="GO:0044877">
    <property type="term" value="F:protein-containing complex binding"/>
    <property type="evidence" value="ECO:0007669"/>
    <property type="project" value="Ensembl"/>
</dbReference>
<dbReference type="SMART" id="SM00320">
    <property type="entry name" value="WD40"/>
    <property type="match status" value="6"/>
</dbReference>
<evidence type="ECO:0000256" key="4">
    <source>
        <dbReference type="ARBA" id="ARBA00041558"/>
    </source>
</evidence>
<dbReference type="RefSeq" id="XP_028910435.1">
    <property type="nucleotide sequence ID" value="XM_029054602.2"/>
</dbReference>
<dbReference type="GO" id="GO:2001034">
    <property type="term" value="P:positive regulation of double-strand break repair via nonhomologous end joining"/>
    <property type="evidence" value="ECO:0007669"/>
    <property type="project" value="Ensembl"/>
</dbReference>
<dbReference type="GO" id="GO:0003723">
    <property type="term" value="F:RNA binding"/>
    <property type="evidence" value="ECO:0000318"/>
    <property type="project" value="GO_Central"/>
</dbReference>
<evidence type="ECO:0000313" key="9">
    <source>
        <dbReference type="Proteomes" id="UP000002279"/>
    </source>
</evidence>
<feature type="repeat" description="WD" evidence="6">
    <location>
        <begin position="277"/>
        <end position="319"/>
    </location>
</feature>
<dbReference type="InterPro" id="IPR001680">
    <property type="entry name" value="WD40_rpt"/>
</dbReference>
<dbReference type="GO" id="GO:0035861">
    <property type="term" value="C:site of double-strand break"/>
    <property type="evidence" value="ECO:0007669"/>
    <property type="project" value="Ensembl"/>
</dbReference>
<comment type="similarity">
    <text evidence="2">Belongs to the TCAB1 family.</text>
</comment>
<dbReference type="GO" id="GO:0015030">
    <property type="term" value="C:Cajal body"/>
    <property type="evidence" value="ECO:0000318"/>
    <property type="project" value="GO_Central"/>
</dbReference>
<proteinExistence type="inferred from homology"/>
<keyword evidence="9" id="KW-1185">Reference proteome</keyword>
<sequence>MEETPGEETLAPEDTPGEEETPGLEGTLQPTGMSPKLETREVMEEDAKELLLEDRGPYSWCYDFTQWPQLLTGSWSEFSSRPENFLKGCKWAPDGSCLLTNSADNTLRIYNLPHELYSQEEEPVYAQMDPVLRMAEGDTVYDYCWFPLMSSAQPDTCFVASSSRENPIHIWDAFTGHLRASFRPYNHLDELTAAHSLCFSPDGSQLFCGFNRTVRVFATERPGRTCETRPTFAKKQGQSGIISCLAFSPTQGLYACGSYGRSLALYSRDQGTLLALLAGHRGGLTHLCFHPDGHRLFSGARKDGELLCWDVRQPSRALLALGREVTTNQRIYFDLDVTGQFLVSGSTAGAVHVWDTGQLPPGAADEGGDPPPLLTFSPQRDCTNGVSLHPSLPLLATASGQRVFPEPEDSEEEGEERRPLLSLRHARTDCRLQLWWAGGGPDTGLPAS</sequence>
<dbReference type="Gene3D" id="2.130.10.10">
    <property type="entry name" value="YVTN repeat-like/Quinoprotein amine dehydrogenase"/>
    <property type="match status" value="2"/>
</dbReference>
<evidence type="ECO:0000256" key="6">
    <source>
        <dbReference type="PROSITE-ProRule" id="PRU00221"/>
    </source>
</evidence>
<dbReference type="FunCoup" id="A0A6I8P931">
    <property type="interactions" value="3162"/>
</dbReference>
<dbReference type="GO" id="GO:0051087">
    <property type="term" value="F:protein-folding chaperone binding"/>
    <property type="evidence" value="ECO:0007669"/>
    <property type="project" value="Ensembl"/>
</dbReference>
<comment type="subunit">
    <text evidence="5">Component of the telomerase holoenzyme complex composed of one molecule of TERT, one molecule of WRAP53/TCAB1, two molecules of H/ACA ribonucleoprotein complex subunits DKC1, NOP10, NHP2 and GAR1, and a telomerase RNA template component (TERC). The telomerase holoenzyme complex is associated with TEP1, SMG6/EST1A and POT1. Interacts with the chaperonin-containing T-complex (TRiC) complex; which mediates the folding of WRAP53/TCAB1. Interacts with COIL. Interacts with SMN1. Interacts with RNF8. Interacts with histone H2AX.</text>
</comment>
<dbReference type="GO" id="GO:0090666">
    <property type="term" value="P:scaRNA localization to Cajal body"/>
    <property type="evidence" value="ECO:0007669"/>
    <property type="project" value="Ensembl"/>
</dbReference>
<dbReference type="GO" id="GO:1904851">
    <property type="term" value="P:positive regulation of establishment of protein localization to telomere"/>
    <property type="evidence" value="ECO:0007669"/>
    <property type="project" value="Ensembl"/>
</dbReference>
<dbReference type="OrthoDB" id="239865at2759"/>
<dbReference type="GeneTree" id="ENSGT00390000010169"/>
<dbReference type="GO" id="GO:0005697">
    <property type="term" value="C:telomerase holoenzyme complex"/>
    <property type="evidence" value="ECO:0007669"/>
    <property type="project" value="Ensembl"/>
</dbReference>
<dbReference type="RefSeq" id="XP_028910436.1">
    <property type="nucleotide sequence ID" value="XM_029054603.2"/>
</dbReference>
<dbReference type="GO" id="GO:0007004">
    <property type="term" value="P:telomere maintenance via telomerase"/>
    <property type="evidence" value="ECO:0007669"/>
    <property type="project" value="Ensembl"/>
</dbReference>
<dbReference type="GO" id="GO:0042393">
    <property type="term" value="F:histone binding"/>
    <property type="evidence" value="ECO:0007669"/>
    <property type="project" value="Ensembl"/>
</dbReference>
<dbReference type="PANTHER" id="PTHR13211">
    <property type="entry name" value="TELOMERASE CAJAL BODY PROTEIN 1"/>
    <property type="match status" value="1"/>
</dbReference>
<dbReference type="GO" id="GO:1904867">
    <property type="term" value="P:protein localization to Cajal body"/>
    <property type="evidence" value="ECO:0007669"/>
    <property type="project" value="Ensembl"/>
</dbReference>
<feature type="region of interest" description="Disordered" evidence="7">
    <location>
        <begin position="1"/>
        <end position="36"/>
    </location>
</feature>
<evidence type="ECO:0000313" key="8">
    <source>
        <dbReference type="Ensembl" id="ENSOANP00000049284.1"/>
    </source>
</evidence>
<dbReference type="PROSITE" id="PS50082">
    <property type="entry name" value="WD_REPEATS_2"/>
    <property type="match status" value="1"/>
</dbReference>
<evidence type="ECO:0000256" key="2">
    <source>
        <dbReference type="ARBA" id="ARBA00038279"/>
    </source>
</evidence>
<dbReference type="Bgee" id="ENSOANG00000008865">
    <property type="expression patterns" value="Expressed in heart and 7 other cell types or tissues"/>
</dbReference>
<dbReference type="CTD" id="55135"/>
<dbReference type="GO" id="GO:0032203">
    <property type="term" value="P:telomere formation via telomerase"/>
    <property type="evidence" value="ECO:0007669"/>
    <property type="project" value="Ensembl"/>
</dbReference>
<protein>
    <recommendedName>
        <fullName evidence="3">Telomerase Cajal body protein 1</fullName>
    </recommendedName>
    <alternativeName>
        <fullName evidence="4">WD repeat-containing protein 79</fullName>
    </alternativeName>
</protein>
<dbReference type="GO" id="GO:1905168">
    <property type="term" value="P:positive regulation of double-strand break repair via homologous recombination"/>
    <property type="evidence" value="ECO:0007669"/>
    <property type="project" value="Ensembl"/>
</dbReference>
<evidence type="ECO:0000256" key="3">
    <source>
        <dbReference type="ARBA" id="ARBA00040657"/>
    </source>
</evidence>
<dbReference type="GO" id="GO:0031625">
    <property type="term" value="F:ubiquitin protein ligase binding"/>
    <property type="evidence" value="ECO:0007669"/>
    <property type="project" value="Ensembl"/>
</dbReference>
<dbReference type="Proteomes" id="UP000002279">
    <property type="component" value="Chromosome X5"/>
</dbReference>
<accession>A0A6I8P931</accession>
<dbReference type="AlphaFoldDB" id="A0A6I8P931"/>
<dbReference type="Pfam" id="PF00400">
    <property type="entry name" value="WD40"/>
    <property type="match status" value="4"/>
</dbReference>
<dbReference type="GO" id="GO:0070034">
    <property type="term" value="F:telomerase RNA binding"/>
    <property type="evidence" value="ECO:0007669"/>
    <property type="project" value="Ensembl"/>
</dbReference>
<evidence type="ECO:0000256" key="1">
    <source>
        <dbReference type="ARBA" id="ARBA00004408"/>
    </source>
</evidence>
<dbReference type="GeneID" id="100089546"/>
<keyword evidence="6" id="KW-0853">WD repeat</keyword>
<dbReference type="GO" id="GO:0005829">
    <property type="term" value="C:cytosol"/>
    <property type="evidence" value="ECO:0007669"/>
    <property type="project" value="Ensembl"/>
</dbReference>
<dbReference type="InParanoid" id="A0A6I8P931"/>
<dbReference type="OMA" id="IRTWILP"/>